<organism>
    <name type="scientific">Crithidia fasciculata</name>
    <dbReference type="NCBI Taxonomy" id="5656"/>
    <lineage>
        <taxon>Eukaryota</taxon>
        <taxon>Discoba</taxon>
        <taxon>Euglenozoa</taxon>
        <taxon>Kinetoplastea</taxon>
        <taxon>Metakinetoplastina</taxon>
        <taxon>Trypanosomatida</taxon>
        <taxon>Trypanosomatidae</taxon>
        <taxon>Leishmaniinae</taxon>
        <taxon>Crithidia</taxon>
    </lineage>
</organism>
<protein>
    <submittedName>
        <fullName>Cytochrome C oxidase subunit 8</fullName>
    </submittedName>
</protein>
<geneLocation type="mitochondrion"/>
<proteinExistence type="evidence at protein level"/>
<reference key="1">
    <citation type="journal article" date="1996" name="Mol. Biochem. Parasitol.">
        <title>Purification and characterization of cytochrome c oxidase from the insect trypanosomatid Crithidia fasciculata.</title>
        <authorList>
            <person name="Speijer D."/>
            <person name="Muijsers A.O."/>
            <person name="Dekker H."/>
            <person name="de Haan A."/>
            <person name="Breek C.K."/>
            <person name="Albracht S.P."/>
            <person name="Benne R."/>
        </authorList>
    </citation>
    <scope>PROTEIN SEQUENCE</scope>
</reference>
<sequence length="21" mass="2401">GGDMHSSDRFKAAWDEIPLHM</sequence>
<accession>Q9T2V1</accession>
<keyword id="KW-0903">Direct protein sequencing</keyword>
<dbReference type="AlphaFoldDB" id="Q9T2V1"/>
<name>Q9T2V1_CRIFA</name>